<keyword evidence="10" id="KW-0256">Endoplasmic reticulum</keyword>
<dbReference type="GO" id="GO:0004671">
    <property type="term" value="F:protein C-terminal S-isoprenylcysteine carboxyl O-methyltransferase activity"/>
    <property type="evidence" value="ECO:0007669"/>
    <property type="project" value="UniProtKB-EC"/>
</dbReference>
<evidence type="ECO:0000256" key="11">
    <source>
        <dbReference type="SAM" id="SignalP"/>
    </source>
</evidence>
<accession>A0A1D2AC40</accession>
<keyword evidence="11" id="KW-0732">Signal</keyword>
<evidence type="ECO:0000256" key="2">
    <source>
        <dbReference type="ARBA" id="ARBA00009140"/>
    </source>
</evidence>
<dbReference type="EMBL" id="GDKF01001971">
    <property type="protein sequence ID" value="JAT76651.1"/>
    <property type="molecule type" value="Transcribed_RNA"/>
</dbReference>
<dbReference type="AlphaFoldDB" id="A0A1D2AC40"/>
<dbReference type="Pfam" id="PF04140">
    <property type="entry name" value="ICMT"/>
    <property type="match status" value="1"/>
</dbReference>
<dbReference type="InterPro" id="IPR025770">
    <property type="entry name" value="PPMT_MeTrfase"/>
</dbReference>
<evidence type="ECO:0000256" key="4">
    <source>
        <dbReference type="ARBA" id="ARBA00022603"/>
    </source>
</evidence>
<dbReference type="EC" id="2.1.1.100" evidence="3 10"/>
<dbReference type="PANTHER" id="PTHR12714:SF9">
    <property type="entry name" value="PROTEIN-S-ISOPRENYLCYSTEINE O-METHYLTRANSFERASE"/>
    <property type="match status" value="1"/>
</dbReference>
<evidence type="ECO:0000313" key="12">
    <source>
        <dbReference type="EMBL" id="JAT76651.1"/>
    </source>
</evidence>
<organism evidence="12">
    <name type="scientific">Auxenochlorella protothecoides</name>
    <name type="common">Green microalga</name>
    <name type="synonym">Chlorella protothecoides</name>
    <dbReference type="NCBI Taxonomy" id="3075"/>
    <lineage>
        <taxon>Eukaryota</taxon>
        <taxon>Viridiplantae</taxon>
        <taxon>Chlorophyta</taxon>
        <taxon>core chlorophytes</taxon>
        <taxon>Trebouxiophyceae</taxon>
        <taxon>Chlorellales</taxon>
        <taxon>Chlorellaceae</taxon>
        <taxon>Auxenochlorella</taxon>
    </lineage>
</organism>
<evidence type="ECO:0000256" key="8">
    <source>
        <dbReference type="ARBA" id="ARBA00022989"/>
    </source>
</evidence>
<evidence type="ECO:0000256" key="1">
    <source>
        <dbReference type="ARBA" id="ARBA00004141"/>
    </source>
</evidence>
<feature type="transmembrane region" description="Helical" evidence="10">
    <location>
        <begin position="125"/>
        <end position="150"/>
    </location>
</feature>
<gene>
    <name evidence="12" type="ORF">g.16225</name>
</gene>
<sequence>MTPLVLFALALCIFHGSEFALTFYYNREHISRRSWLLSWPYCIAMGASLVEDGLERTLMPSLKTGTLTTRLGLLMIVAGEALRKTGMVTATHNFTHAIASQRTERHRLVTHGVYGYMRHPGYAGWALWAIGTQVLLANLVCTPAFLVVVWRFFRSRVEYEDALLLSFFGQQFHEYKASVPSGILGIP</sequence>
<keyword evidence="4 10" id="KW-0489">Methyltransferase</keyword>
<keyword evidence="8 10" id="KW-1133">Transmembrane helix</keyword>
<evidence type="ECO:0000256" key="10">
    <source>
        <dbReference type="RuleBase" id="RU362022"/>
    </source>
</evidence>
<dbReference type="GO" id="GO:0032259">
    <property type="term" value="P:methylation"/>
    <property type="evidence" value="ECO:0007669"/>
    <property type="project" value="UniProtKB-KW"/>
</dbReference>
<dbReference type="Gene3D" id="1.20.120.1630">
    <property type="match status" value="1"/>
</dbReference>
<dbReference type="GO" id="GO:0005789">
    <property type="term" value="C:endoplasmic reticulum membrane"/>
    <property type="evidence" value="ECO:0007669"/>
    <property type="project" value="UniProtKB-SubCell"/>
</dbReference>
<protein>
    <recommendedName>
        <fullName evidence="3 10">Protein-S-isoprenylcysteine O-methyltransferase</fullName>
        <ecNumber evidence="3 10">2.1.1.100</ecNumber>
    </recommendedName>
</protein>
<dbReference type="PANTHER" id="PTHR12714">
    <property type="entry name" value="PROTEIN-S ISOPRENYLCYSTEINE O-METHYLTRANSFERASE"/>
    <property type="match status" value="1"/>
</dbReference>
<evidence type="ECO:0000256" key="6">
    <source>
        <dbReference type="ARBA" id="ARBA00022691"/>
    </source>
</evidence>
<evidence type="ECO:0000256" key="9">
    <source>
        <dbReference type="ARBA" id="ARBA00023136"/>
    </source>
</evidence>
<comment type="cofactor">
    <cofactor evidence="10">
        <name>Zn(2+)</name>
        <dbReference type="ChEBI" id="CHEBI:29105"/>
    </cofactor>
    <text evidence="10">Divalent metal cations. Probably Zn(2+).</text>
</comment>
<comment type="similarity">
    <text evidence="2 10">Belongs to the class VI-like SAM-binding methyltransferase superfamily. Isoprenylcysteine carboxyl methyltransferase family.</text>
</comment>
<keyword evidence="7 10" id="KW-0812">Transmembrane</keyword>
<comment type="catalytic activity">
    <reaction evidence="10">
        <text>[protein]-C-terminal S-[(2E,6E)-farnesyl]-L-cysteine + S-adenosyl-L-methionine = [protein]-C-terminal S-[(2E,6E)-farnesyl]-L-cysteine methyl ester + S-adenosyl-L-homocysteine</text>
        <dbReference type="Rhea" id="RHEA:21672"/>
        <dbReference type="Rhea" id="RHEA-COMP:12125"/>
        <dbReference type="Rhea" id="RHEA-COMP:12126"/>
        <dbReference type="ChEBI" id="CHEBI:57856"/>
        <dbReference type="ChEBI" id="CHEBI:59789"/>
        <dbReference type="ChEBI" id="CHEBI:90510"/>
        <dbReference type="ChEBI" id="CHEBI:90511"/>
        <dbReference type="EC" id="2.1.1.100"/>
    </reaction>
</comment>
<comment type="caution">
    <text evidence="10">Lacks conserved residue(s) required for the propagation of feature annotation.</text>
</comment>
<dbReference type="InterPro" id="IPR007269">
    <property type="entry name" value="ICMT_MeTrfase"/>
</dbReference>
<name>A0A1D2AC40_AUXPR</name>
<keyword evidence="9 10" id="KW-0472">Membrane</keyword>
<evidence type="ECO:0000256" key="7">
    <source>
        <dbReference type="ARBA" id="ARBA00022692"/>
    </source>
</evidence>
<keyword evidence="6 10" id="KW-0949">S-adenosyl-L-methionine</keyword>
<comment type="subcellular location">
    <subcellularLocation>
        <location evidence="10">Endoplasmic reticulum membrane</location>
        <topology evidence="10">Multi-pass membrane protein</topology>
    </subcellularLocation>
    <subcellularLocation>
        <location evidence="1">Membrane</location>
        <topology evidence="1">Multi-pass membrane protein</topology>
    </subcellularLocation>
</comment>
<feature type="chain" id="PRO_5008901467" description="Protein-S-isoprenylcysteine O-methyltransferase" evidence="11">
    <location>
        <begin position="21"/>
        <end position="187"/>
    </location>
</feature>
<proteinExistence type="inferred from homology"/>
<evidence type="ECO:0000256" key="3">
    <source>
        <dbReference type="ARBA" id="ARBA00012151"/>
    </source>
</evidence>
<dbReference type="PROSITE" id="PS51564">
    <property type="entry name" value="SAM_ICMT"/>
    <property type="match status" value="1"/>
</dbReference>
<keyword evidence="5" id="KW-0808">Transferase</keyword>
<reference evidence="12" key="1">
    <citation type="submission" date="2015-08" db="EMBL/GenBank/DDBJ databases">
        <authorList>
            <person name="Babu N.S."/>
            <person name="Beckwith C.J."/>
            <person name="Beseler K.G."/>
            <person name="Brison A."/>
            <person name="Carone J.V."/>
            <person name="Caskin T.P."/>
            <person name="Diamond M."/>
            <person name="Durham M.E."/>
            <person name="Foxe J.M."/>
            <person name="Go M."/>
            <person name="Henderson B.A."/>
            <person name="Jones I.B."/>
            <person name="McGettigan J.A."/>
            <person name="Micheletti S.J."/>
            <person name="Nasrallah M.E."/>
            <person name="Ortiz D."/>
            <person name="Piller C.R."/>
            <person name="Privatt S.R."/>
            <person name="Schneider S.L."/>
            <person name="Sharp S."/>
            <person name="Smith T.C."/>
            <person name="Stanton J.D."/>
            <person name="Ullery H.E."/>
            <person name="Wilson R.J."/>
            <person name="Serrano M.G."/>
            <person name="Buck G."/>
            <person name="Lee V."/>
            <person name="Wang Y."/>
            <person name="Carvalho R."/>
            <person name="Voegtly L."/>
            <person name="Shi R."/>
            <person name="Duckworth R."/>
            <person name="Johnson A."/>
            <person name="Loviza R."/>
            <person name="Walstead R."/>
            <person name="Shah Z."/>
            <person name="Kiflezghi M."/>
            <person name="Wade K."/>
            <person name="Ball S.L."/>
            <person name="Bradley K.W."/>
            <person name="Asai D.J."/>
            <person name="Bowman C.A."/>
            <person name="Russell D.A."/>
            <person name="Pope W.H."/>
            <person name="Jacobs-Sera D."/>
            <person name="Hendrix R.W."/>
            <person name="Hatfull G.F."/>
        </authorList>
    </citation>
    <scope>NUCLEOTIDE SEQUENCE</scope>
</reference>
<evidence type="ECO:0000256" key="5">
    <source>
        <dbReference type="ARBA" id="ARBA00022679"/>
    </source>
</evidence>
<feature type="signal peptide" evidence="11">
    <location>
        <begin position="1"/>
        <end position="20"/>
    </location>
</feature>